<dbReference type="RefSeq" id="WP_013626355.1">
    <property type="nucleotide sequence ID" value="NC_015172.1"/>
</dbReference>
<name>F0T2Z3_SYNGF</name>
<proteinExistence type="inferred from homology"/>
<dbReference type="STRING" id="645991.Sgly_3368"/>
<reference evidence="3 4" key="1">
    <citation type="journal article" date="2011" name="Stand. Genomic Sci.">
        <title>Complete genome sequence of Syntrophobotulus glycolicus type strain (FlGlyR).</title>
        <authorList>
            <person name="Han C."/>
            <person name="Mwirichia R."/>
            <person name="Chertkov O."/>
            <person name="Held B."/>
            <person name="Lapidus A."/>
            <person name="Nolan M."/>
            <person name="Lucas S."/>
            <person name="Hammon N."/>
            <person name="Deshpande S."/>
            <person name="Cheng J.F."/>
            <person name="Tapia R."/>
            <person name="Goodwin L."/>
            <person name="Pitluck S."/>
            <person name="Huntemann M."/>
            <person name="Liolios K."/>
            <person name="Ivanova N."/>
            <person name="Pagani I."/>
            <person name="Mavromatis K."/>
            <person name="Ovchinikova G."/>
            <person name="Pati A."/>
            <person name="Chen A."/>
            <person name="Palaniappan K."/>
            <person name="Land M."/>
            <person name="Hauser L."/>
            <person name="Brambilla E.M."/>
            <person name="Rohde M."/>
            <person name="Spring S."/>
            <person name="Sikorski J."/>
            <person name="Goker M."/>
            <person name="Woyke T."/>
            <person name="Bristow J."/>
            <person name="Eisen J.A."/>
            <person name="Markowitz V."/>
            <person name="Hugenholtz P."/>
            <person name="Kyrpides N.C."/>
            <person name="Klenk H.P."/>
            <person name="Detter J.C."/>
        </authorList>
    </citation>
    <scope>NUCLEOTIDE SEQUENCE [LARGE SCALE GENOMIC DNA]</scope>
    <source>
        <strain evidence="4">DSM 8271 / FlGlyR</strain>
    </source>
</reference>
<dbReference type="Proteomes" id="UP000007488">
    <property type="component" value="Chromosome"/>
</dbReference>
<accession>F0T2Z3</accession>
<evidence type="ECO:0000256" key="2">
    <source>
        <dbReference type="HAMAP-Rule" id="MF_00386"/>
    </source>
</evidence>
<gene>
    <name evidence="3" type="ordered locus">Sgly_3368</name>
</gene>
<dbReference type="NCBIfam" id="TIGR00278">
    <property type="entry name" value="membrane protein insertion efficiency factor YidD"/>
    <property type="match status" value="1"/>
</dbReference>
<comment type="subcellular location">
    <subcellularLocation>
        <location evidence="2">Cell membrane</location>
        <topology evidence="2">Peripheral membrane protein</topology>
        <orientation evidence="2">Cytoplasmic side</orientation>
    </subcellularLocation>
</comment>
<evidence type="ECO:0000256" key="1">
    <source>
        <dbReference type="ARBA" id="ARBA00023136"/>
    </source>
</evidence>
<sequence length="74" mass="8393">MVIRKGIIKILVGMIMIYQRVLSPIKPRSCRFYPTCSEYAIQAITKYGILKGLGKSFLRILKCNPFHSGGYDPV</sequence>
<organism evidence="3 4">
    <name type="scientific">Syntrophobotulus glycolicus (strain DSM 8271 / FlGlyR)</name>
    <dbReference type="NCBI Taxonomy" id="645991"/>
    <lineage>
        <taxon>Bacteria</taxon>
        <taxon>Bacillati</taxon>
        <taxon>Bacillota</taxon>
        <taxon>Clostridia</taxon>
        <taxon>Eubacteriales</taxon>
        <taxon>Desulfitobacteriaceae</taxon>
        <taxon>Syntrophobotulus</taxon>
    </lineage>
</organism>
<comment type="function">
    <text evidence="2">Could be involved in insertion of integral membrane proteins into the membrane.</text>
</comment>
<dbReference type="InterPro" id="IPR002696">
    <property type="entry name" value="Membr_insert_effic_factor_YidD"/>
</dbReference>
<protein>
    <recommendedName>
        <fullName evidence="2">Putative membrane protein insertion efficiency factor</fullName>
    </recommendedName>
</protein>
<keyword evidence="1 2" id="KW-0472">Membrane</keyword>
<comment type="similarity">
    <text evidence="2">Belongs to the UPF0161 family.</text>
</comment>
<dbReference type="OrthoDB" id="9801753at2"/>
<dbReference type="eggNOG" id="COG0759">
    <property type="taxonomic scope" value="Bacteria"/>
</dbReference>
<dbReference type="HAMAP" id="MF_00386">
    <property type="entry name" value="UPF0161_YidD"/>
    <property type="match status" value="1"/>
</dbReference>
<dbReference type="PANTHER" id="PTHR33383:SF1">
    <property type="entry name" value="MEMBRANE PROTEIN INSERTION EFFICIENCY FACTOR-RELATED"/>
    <property type="match status" value="1"/>
</dbReference>
<dbReference type="SMART" id="SM01234">
    <property type="entry name" value="Haemolytic"/>
    <property type="match status" value="1"/>
</dbReference>
<keyword evidence="4" id="KW-1185">Reference proteome</keyword>
<keyword evidence="2" id="KW-1003">Cell membrane</keyword>
<dbReference type="Pfam" id="PF01809">
    <property type="entry name" value="YidD"/>
    <property type="match status" value="1"/>
</dbReference>
<reference evidence="4" key="2">
    <citation type="submission" date="2011-02" db="EMBL/GenBank/DDBJ databases">
        <title>The complete genome of Syntrophobotulus glycolicus DSM 8271.</title>
        <authorList>
            <person name="Lucas S."/>
            <person name="Copeland A."/>
            <person name="Lapidus A."/>
            <person name="Bruce D."/>
            <person name="Goodwin L."/>
            <person name="Pitluck S."/>
            <person name="Kyrpides N."/>
            <person name="Mavromatis K."/>
            <person name="Pagani I."/>
            <person name="Ivanova N."/>
            <person name="Mikhailova N."/>
            <person name="Chertkov O."/>
            <person name="Held B."/>
            <person name="Detter J.C."/>
            <person name="Tapia R."/>
            <person name="Han C."/>
            <person name="Land M."/>
            <person name="Hauser L."/>
            <person name="Markowitz V."/>
            <person name="Cheng J.-F."/>
            <person name="Hugenholtz P."/>
            <person name="Woyke T."/>
            <person name="Wu D."/>
            <person name="Spring S."/>
            <person name="Schroeder M."/>
            <person name="Brambilla E."/>
            <person name="Klenk H.-P."/>
            <person name="Eisen J.A."/>
        </authorList>
    </citation>
    <scope>NUCLEOTIDE SEQUENCE [LARGE SCALE GENOMIC DNA]</scope>
    <source>
        <strain evidence="4">DSM 8271 / FlGlyR</strain>
    </source>
</reference>
<evidence type="ECO:0000313" key="4">
    <source>
        <dbReference type="Proteomes" id="UP000007488"/>
    </source>
</evidence>
<dbReference type="KEGG" id="sgy:Sgly_3368"/>
<dbReference type="PANTHER" id="PTHR33383">
    <property type="entry name" value="MEMBRANE PROTEIN INSERTION EFFICIENCY FACTOR-RELATED"/>
    <property type="match status" value="1"/>
</dbReference>
<dbReference type="EMBL" id="CP002547">
    <property type="protein sequence ID" value="ADY57630.1"/>
    <property type="molecule type" value="Genomic_DNA"/>
</dbReference>
<dbReference type="HOGENOM" id="CLU_144811_6_0_9"/>
<dbReference type="AlphaFoldDB" id="F0T2Z3"/>
<evidence type="ECO:0000313" key="3">
    <source>
        <dbReference type="EMBL" id="ADY57630.1"/>
    </source>
</evidence>
<dbReference type="GO" id="GO:0005886">
    <property type="term" value="C:plasma membrane"/>
    <property type="evidence" value="ECO:0007669"/>
    <property type="project" value="UniProtKB-SubCell"/>
</dbReference>